<dbReference type="InterPro" id="IPR000322">
    <property type="entry name" value="Glyco_hydro_31_TIM"/>
</dbReference>
<sequence length="1033" mass="116657">MRDSVKNLLRQIKDLRGGGSFKSNGSNAADISQDFSSHEESRISDREPISTASDLNRVDLSNDPDFDPFPEEEEILTGNSKRCLIIVGSLFIVCCLALPTAIIAHHMLSSKNLSHTYADCKFFGDLRLQNKYLRKKLAPTNYDEIEEPLALPVEKETNVLKAPTAASFCAGIPPARMFDCYPESGATKDKCEARGCCWMPRRPASKGNQGLHKSLEVPYCFYPQNFGGYKYVNVTEAQWGLTAYMQREFFSPYPDDVPLLRMDIKMESKERLRIKIYDPYHQRFEPPYPEVPKVKGKVSKRDYDVVIDPAKFGFKIVRKKTNCTIFDTASTEGFTFANQFIQISSLLPTHMIYGLGEHRSTLRLSTHWERFTLFTHDSVPQERTNLYGSHPFYLMLEESGKSHGVFLLNSNAMDVILQPAPAITFRTIGGILDFFFFLGPNPADVVSQYTEVIGRPYMPPYWGLGYHQCRFGYKTLAKTKEVLQRTIDAGIPIDTQWNDLDYMQRGNDFTWDSELFAKLPEFVDDLHKAGRHYVPLIDAGIASGEPKGSYAPYDRGMELDIFVKNQSGLPFVGKVWNKYATVWPDFTNPNTVDYWLNELGRLHSLLKFDGAWIDMNEPSNFYDGQKDGCPDNQWENPPYLPAVQGGKLSYKTMCMSAIQFAGMHYDVHNLFGYTESIVTSFAMAEIRERRPFVISRSTFAGQGHFAGHWSGDVASTWYDMRKTLPQLLSFSMFGVPLMGADICGFNGNTTAALCQRWVQLGAFYPFSRNHNTDDGIDQDPVSLGPEVAESARVALKIRYSLLPYLYGLFWQATISGTTVARPLFFEYPHDTQTHDIDEQFLWGSAIMFVPVLDEGKTTVSAYLPKGSWYDFYNLQLLQADVGTGEWRQLQAPLGIIPILLRGGNVIPMQAANLTTTDSRKNPVELLVVPDVEGSASGLFYWDDGDSLNTFVEGHYSLANFTSGWGWFQSTPQWWGYQEKLTLGKVTFLDVASNVTSVTLNGKAAAFTCVLESKLLIVHDINIALSYPISIHWK</sequence>
<dbReference type="InterPro" id="IPR011013">
    <property type="entry name" value="Gal_mutarotase_sf_dom"/>
</dbReference>
<name>A0A8S1CG65_9INSE</name>
<dbReference type="GO" id="GO:0016020">
    <property type="term" value="C:membrane"/>
    <property type="evidence" value="ECO:0007669"/>
    <property type="project" value="UniProtKB-SubCell"/>
</dbReference>
<dbReference type="InterPro" id="IPR013780">
    <property type="entry name" value="Glyco_hydro_b"/>
</dbReference>
<keyword evidence="3 8" id="KW-0378">Hydrolase</keyword>
<evidence type="ECO:0000256" key="5">
    <source>
        <dbReference type="ARBA" id="ARBA00023157"/>
    </source>
</evidence>
<evidence type="ECO:0000256" key="6">
    <source>
        <dbReference type="ARBA" id="ARBA00023295"/>
    </source>
</evidence>
<evidence type="ECO:0000256" key="9">
    <source>
        <dbReference type="SAM" id="MobiDB-lite"/>
    </source>
</evidence>
<keyword evidence="5" id="KW-1015">Disulfide bond</keyword>
<keyword evidence="4 10" id="KW-0472">Membrane</keyword>
<gene>
    <name evidence="12" type="ORF">CLODIP_2_CD14491</name>
</gene>
<keyword evidence="10" id="KW-1133">Transmembrane helix</keyword>
<dbReference type="EMBL" id="CADEPI010000015">
    <property type="protein sequence ID" value="CAB3364249.1"/>
    <property type="molecule type" value="Genomic_DNA"/>
</dbReference>
<dbReference type="SUPFAM" id="SSF74650">
    <property type="entry name" value="Galactose mutarotase-like"/>
    <property type="match status" value="1"/>
</dbReference>
<evidence type="ECO:0000256" key="8">
    <source>
        <dbReference type="RuleBase" id="RU361185"/>
    </source>
</evidence>
<dbReference type="CDD" id="cd00111">
    <property type="entry name" value="Trefoil"/>
    <property type="match status" value="1"/>
</dbReference>
<feature type="domain" description="P-type" evidence="11">
    <location>
        <begin position="167"/>
        <end position="224"/>
    </location>
</feature>
<dbReference type="Pfam" id="PF21365">
    <property type="entry name" value="Glyco_hydro_31_3rd"/>
    <property type="match status" value="1"/>
</dbReference>
<comment type="subcellular location">
    <subcellularLocation>
        <location evidence="1">Membrane</location>
    </subcellularLocation>
</comment>
<dbReference type="InterPro" id="IPR017853">
    <property type="entry name" value="GH"/>
</dbReference>
<dbReference type="GO" id="GO:0004558">
    <property type="term" value="F:alpha-1,4-glucosidase activity"/>
    <property type="evidence" value="ECO:0007669"/>
    <property type="project" value="TreeGrafter"/>
</dbReference>
<evidence type="ECO:0000256" key="4">
    <source>
        <dbReference type="ARBA" id="ARBA00023136"/>
    </source>
</evidence>
<evidence type="ECO:0000313" key="13">
    <source>
        <dbReference type="Proteomes" id="UP000494165"/>
    </source>
</evidence>
<dbReference type="Pfam" id="PF13802">
    <property type="entry name" value="Gal_mutarotas_2"/>
    <property type="match status" value="1"/>
</dbReference>
<dbReference type="Pfam" id="PF01055">
    <property type="entry name" value="Glyco_hydro_31_2nd"/>
    <property type="match status" value="1"/>
</dbReference>
<dbReference type="InterPro" id="IPR000519">
    <property type="entry name" value="P_trefoil_dom"/>
</dbReference>
<dbReference type="PROSITE" id="PS00707">
    <property type="entry name" value="GLYCOSYL_HYDROL_F31_2"/>
    <property type="match status" value="1"/>
</dbReference>
<keyword evidence="10" id="KW-0812">Transmembrane</keyword>
<dbReference type="SUPFAM" id="SSF51445">
    <property type="entry name" value="(Trans)glycosidases"/>
    <property type="match status" value="1"/>
</dbReference>
<dbReference type="CDD" id="cd06602">
    <property type="entry name" value="GH31_MGAM_SI_GAA"/>
    <property type="match status" value="1"/>
</dbReference>
<reference evidence="12 13" key="1">
    <citation type="submission" date="2020-04" db="EMBL/GenBank/DDBJ databases">
        <authorList>
            <person name="Alioto T."/>
            <person name="Alioto T."/>
            <person name="Gomez Garrido J."/>
        </authorList>
    </citation>
    <scope>NUCLEOTIDE SEQUENCE [LARGE SCALE GENOMIC DNA]</scope>
</reference>
<feature type="compositionally biased region" description="Polar residues" evidence="9">
    <location>
        <begin position="21"/>
        <end position="35"/>
    </location>
</feature>
<dbReference type="Pfam" id="PF00088">
    <property type="entry name" value="Trefoil"/>
    <property type="match status" value="1"/>
</dbReference>
<dbReference type="SMART" id="SM00018">
    <property type="entry name" value="PD"/>
    <property type="match status" value="1"/>
</dbReference>
<dbReference type="PANTHER" id="PTHR22762:SF131">
    <property type="entry name" value="GLYCOSIDE HYDROLASE FAMILY 31 N-TERMINAL DOMAIN-CONTAINING PROTEIN"/>
    <property type="match status" value="1"/>
</dbReference>
<dbReference type="InterPro" id="IPR048395">
    <property type="entry name" value="Glyco_hydro_31_C"/>
</dbReference>
<keyword evidence="13" id="KW-1185">Reference proteome</keyword>
<protein>
    <recommendedName>
        <fullName evidence="11">P-type domain-containing protein</fullName>
    </recommendedName>
</protein>
<comment type="similarity">
    <text evidence="2 8">Belongs to the glycosyl hydrolase 31 family.</text>
</comment>
<dbReference type="OrthoDB" id="1334205at2759"/>
<comment type="caution">
    <text evidence="12">The sequence shown here is derived from an EMBL/GenBank/DDBJ whole genome shotgun (WGS) entry which is preliminary data.</text>
</comment>
<evidence type="ECO:0000256" key="2">
    <source>
        <dbReference type="ARBA" id="ARBA00007806"/>
    </source>
</evidence>
<evidence type="ECO:0000256" key="7">
    <source>
        <dbReference type="PROSITE-ProRule" id="PRU00779"/>
    </source>
</evidence>
<evidence type="ECO:0000256" key="3">
    <source>
        <dbReference type="ARBA" id="ARBA00022801"/>
    </source>
</evidence>
<feature type="compositionally biased region" description="Basic and acidic residues" evidence="9">
    <location>
        <begin position="36"/>
        <end position="48"/>
    </location>
</feature>
<dbReference type="SUPFAM" id="SSF51011">
    <property type="entry name" value="Glycosyl hydrolase domain"/>
    <property type="match status" value="1"/>
</dbReference>
<dbReference type="InterPro" id="IPR044913">
    <property type="entry name" value="P_trefoil_dom_sf"/>
</dbReference>
<comment type="caution">
    <text evidence="7">Lacks conserved residue(s) required for the propagation of feature annotation.</text>
</comment>
<keyword evidence="6 8" id="KW-0326">Glycosidase</keyword>
<evidence type="ECO:0000259" key="11">
    <source>
        <dbReference type="PROSITE" id="PS51448"/>
    </source>
</evidence>
<dbReference type="PROSITE" id="PS51448">
    <property type="entry name" value="P_TREFOIL_2"/>
    <property type="match status" value="1"/>
</dbReference>
<feature type="region of interest" description="Disordered" evidence="9">
    <location>
        <begin position="16"/>
        <end position="48"/>
    </location>
</feature>
<accession>A0A8S1CG65</accession>
<dbReference type="PANTHER" id="PTHR22762">
    <property type="entry name" value="ALPHA-GLUCOSIDASE"/>
    <property type="match status" value="1"/>
</dbReference>
<dbReference type="Gene3D" id="3.20.20.80">
    <property type="entry name" value="Glycosidases"/>
    <property type="match status" value="1"/>
</dbReference>
<evidence type="ECO:0000256" key="10">
    <source>
        <dbReference type="SAM" id="Phobius"/>
    </source>
</evidence>
<dbReference type="CDD" id="cd14752">
    <property type="entry name" value="GH31_N"/>
    <property type="match status" value="1"/>
</dbReference>
<dbReference type="InterPro" id="IPR030459">
    <property type="entry name" value="Glyco_hydro_31_CS"/>
</dbReference>
<dbReference type="AlphaFoldDB" id="A0A8S1CG65"/>
<dbReference type="Proteomes" id="UP000494165">
    <property type="component" value="Unassembled WGS sequence"/>
</dbReference>
<dbReference type="Gene3D" id="4.10.110.10">
    <property type="entry name" value="Spasmolytic Protein, domain 1"/>
    <property type="match status" value="1"/>
</dbReference>
<evidence type="ECO:0000313" key="12">
    <source>
        <dbReference type="EMBL" id="CAB3364249.1"/>
    </source>
</evidence>
<evidence type="ECO:0000256" key="1">
    <source>
        <dbReference type="ARBA" id="ARBA00004370"/>
    </source>
</evidence>
<dbReference type="Gene3D" id="2.60.40.1180">
    <property type="entry name" value="Golgi alpha-mannosidase II"/>
    <property type="match status" value="2"/>
</dbReference>
<proteinExistence type="inferred from homology"/>
<dbReference type="Gene3D" id="2.60.40.1760">
    <property type="entry name" value="glycosyl hydrolase (family 31)"/>
    <property type="match status" value="1"/>
</dbReference>
<feature type="transmembrane region" description="Helical" evidence="10">
    <location>
        <begin position="83"/>
        <end position="104"/>
    </location>
</feature>
<organism evidence="12 13">
    <name type="scientific">Cloeon dipterum</name>
    <dbReference type="NCBI Taxonomy" id="197152"/>
    <lineage>
        <taxon>Eukaryota</taxon>
        <taxon>Metazoa</taxon>
        <taxon>Ecdysozoa</taxon>
        <taxon>Arthropoda</taxon>
        <taxon>Hexapoda</taxon>
        <taxon>Insecta</taxon>
        <taxon>Pterygota</taxon>
        <taxon>Palaeoptera</taxon>
        <taxon>Ephemeroptera</taxon>
        <taxon>Pisciforma</taxon>
        <taxon>Baetidae</taxon>
        <taxon>Cloeon</taxon>
    </lineage>
</organism>
<dbReference type="InterPro" id="IPR025887">
    <property type="entry name" value="Glyco_hydro_31_N_dom"/>
</dbReference>
<dbReference type="GO" id="GO:0005975">
    <property type="term" value="P:carbohydrate metabolic process"/>
    <property type="evidence" value="ECO:0007669"/>
    <property type="project" value="InterPro"/>
</dbReference>
<dbReference type="GO" id="GO:0030246">
    <property type="term" value="F:carbohydrate binding"/>
    <property type="evidence" value="ECO:0007669"/>
    <property type="project" value="InterPro"/>
</dbReference>